<dbReference type="Proteomes" id="UP001329825">
    <property type="component" value="Chromosome 1"/>
</dbReference>
<evidence type="ECO:0000313" key="2">
    <source>
        <dbReference type="EMBL" id="WRT64389.1"/>
    </source>
</evidence>
<sequence length="177" mass="19240">MTDRNNPIDLHNLRRDGTARPPGAQTDDRQSRTNAQSESDGNRSQFWIDRHPSAAAAGTLVLGAGFGLAISRIYHDRDIQRGQSEECKERYSHSFDGFTAKGSTSPDTENLHQRTAASAIGVNNDHNLRDGDSLVQESLSGRTGQEVYVDQTRPENEAGRDGTLGGTAPRSASTFRG</sequence>
<dbReference type="GeneID" id="87953452"/>
<dbReference type="RefSeq" id="XP_062789129.1">
    <property type="nucleotide sequence ID" value="XM_062933078.1"/>
</dbReference>
<dbReference type="EMBL" id="CP141881">
    <property type="protein sequence ID" value="WRT64389.1"/>
    <property type="molecule type" value="Genomic_DNA"/>
</dbReference>
<keyword evidence="3" id="KW-1185">Reference proteome</keyword>
<reference evidence="2 3" key="1">
    <citation type="submission" date="2024-01" db="EMBL/GenBank/DDBJ databases">
        <title>Comparative genomics of Cryptococcus and Kwoniella reveals pathogenesis evolution and contrasting modes of karyotype evolution via chromosome fusion or intercentromeric recombination.</title>
        <authorList>
            <person name="Coelho M.A."/>
            <person name="David-Palma M."/>
            <person name="Shea T."/>
            <person name="Bowers K."/>
            <person name="McGinley-Smith S."/>
            <person name="Mohammad A.W."/>
            <person name="Gnirke A."/>
            <person name="Yurkov A.M."/>
            <person name="Nowrousian M."/>
            <person name="Sun S."/>
            <person name="Cuomo C.A."/>
            <person name="Heitman J."/>
        </authorList>
    </citation>
    <scope>NUCLEOTIDE SEQUENCE [LARGE SCALE GENOMIC DNA]</scope>
    <source>
        <strain evidence="2">CBS 11374</strain>
    </source>
</reference>
<accession>A0ABZ1CRK7</accession>
<evidence type="ECO:0000256" key="1">
    <source>
        <dbReference type="SAM" id="MobiDB-lite"/>
    </source>
</evidence>
<protein>
    <submittedName>
        <fullName evidence="2">Uncharacterized protein</fullName>
    </submittedName>
</protein>
<gene>
    <name evidence="2" type="ORF">IL334_001321</name>
</gene>
<organism evidence="2 3">
    <name type="scientific">Kwoniella shivajii</name>
    <dbReference type="NCBI Taxonomy" id="564305"/>
    <lineage>
        <taxon>Eukaryota</taxon>
        <taxon>Fungi</taxon>
        <taxon>Dikarya</taxon>
        <taxon>Basidiomycota</taxon>
        <taxon>Agaricomycotina</taxon>
        <taxon>Tremellomycetes</taxon>
        <taxon>Tremellales</taxon>
        <taxon>Cryptococcaceae</taxon>
        <taxon>Kwoniella</taxon>
    </lineage>
</organism>
<feature type="region of interest" description="Disordered" evidence="1">
    <location>
        <begin position="1"/>
        <end position="44"/>
    </location>
</feature>
<proteinExistence type="predicted"/>
<feature type="region of interest" description="Disordered" evidence="1">
    <location>
        <begin position="137"/>
        <end position="177"/>
    </location>
</feature>
<evidence type="ECO:0000313" key="3">
    <source>
        <dbReference type="Proteomes" id="UP001329825"/>
    </source>
</evidence>
<feature type="compositionally biased region" description="Polar residues" evidence="1">
    <location>
        <begin position="32"/>
        <end position="44"/>
    </location>
</feature>
<name>A0ABZ1CRK7_9TREE</name>